<reference evidence="8 9" key="1">
    <citation type="submission" date="2018-03" db="EMBL/GenBank/DDBJ databases">
        <title>Defining the species Micromonospora saelicesensis and Micromonospora noduli under the framework of genomics.</title>
        <authorList>
            <person name="Riesco R."/>
            <person name="Trujillo M.E."/>
        </authorList>
    </citation>
    <scope>NUCLEOTIDE SEQUENCE [LARGE SCALE GENOMIC DNA]</scope>
    <source>
        <strain evidence="8 9">PSN13</strain>
    </source>
</reference>
<evidence type="ECO:0000313" key="8">
    <source>
        <dbReference type="EMBL" id="RAO39446.1"/>
    </source>
</evidence>
<evidence type="ECO:0000256" key="2">
    <source>
        <dbReference type="ARBA" id="ARBA00023125"/>
    </source>
</evidence>
<dbReference type="Gene3D" id="1.10.150.130">
    <property type="match status" value="1"/>
</dbReference>
<evidence type="ECO:0000256" key="5">
    <source>
        <dbReference type="SAM" id="MobiDB-lite"/>
    </source>
</evidence>
<keyword evidence="2 4" id="KW-0238">DNA-binding</keyword>
<feature type="region of interest" description="Disordered" evidence="5">
    <location>
        <begin position="294"/>
        <end position="314"/>
    </location>
</feature>
<dbReference type="PANTHER" id="PTHR30349:SF81">
    <property type="entry name" value="TYROSINE RECOMBINASE XERC"/>
    <property type="match status" value="1"/>
</dbReference>
<dbReference type="Pfam" id="PF00589">
    <property type="entry name" value="Phage_integrase"/>
    <property type="match status" value="1"/>
</dbReference>
<dbReference type="SUPFAM" id="SSF56349">
    <property type="entry name" value="DNA breaking-rejoining enzymes"/>
    <property type="match status" value="1"/>
</dbReference>
<dbReference type="PROSITE" id="PS51898">
    <property type="entry name" value="TYR_RECOMBINASE"/>
    <property type="match status" value="1"/>
</dbReference>
<dbReference type="Proteomes" id="UP000249419">
    <property type="component" value="Unassembled WGS sequence"/>
</dbReference>
<keyword evidence="1" id="KW-0229">DNA integration</keyword>
<dbReference type="GO" id="GO:0015074">
    <property type="term" value="P:DNA integration"/>
    <property type="evidence" value="ECO:0007669"/>
    <property type="project" value="UniProtKB-KW"/>
</dbReference>
<sequence length="332" mass="36175">MVFSDAPVLARPSAPPALPSGPVEVTEAWLRNRRLSEHTRDAYRRDVTGWLRWCAGHDLDPLRATFLHVNEYARALESSVDARSGRTLTPATVARRLSALSSWYDFLVKLSAVPANPVSGADRPRVDRDHSATVGLTPEEVDALLSAADADTGATAVRNRAALALLADLGLRVGELISLDLTDLGTERGHRSVRFIGKGGKQRRRALTPGTGHAVDAYLAQRAATTGVPVPQLTGPLLVTASGARLDRHSVFRMVRRLARAAGIPAWAKLSPHSLRHAFATTARSEGVPLEDVQDAMGHADPRTTRRYDRDRHNLDRDPAYAVWAARSRRRG</sequence>
<dbReference type="InterPro" id="IPR013762">
    <property type="entry name" value="Integrase-like_cat_sf"/>
</dbReference>
<evidence type="ECO:0000259" key="7">
    <source>
        <dbReference type="PROSITE" id="PS51900"/>
    </source>
</evidence>
<feature type="domain" description="Tyr recombinase" evidence="6">
    <location>
        <begin position="131"/>
        <end position="325"/>
    </location>
</feature>
<dbReference type="EMBL" id="PYAG01000001">
    <property type="protein sequence ID" value="RAO39446.1"/>
    <property type="molecule type" value="Genomic_DNA"/>
</dbReference>
<dbReference type="PANTHER" id="PTHR30349">
    <property type="entry name" value="PHAGE INTEGRASE-RELATED"/>
    <property type="match status" value="1"/>
</dbReference>
<comment type="caution">
    <text evidence="8">The sequence shown here is derived from an EMBL/GenBank/DDBJ whole genome shotgun (WGS) entry which is preliminary data.</text>
</comment>
<feature type="compositionally biased region" description="Basic and acidic residues" evidence="5">
    <location>
        <begin position="298"/>
        <end position="314"/>
    </location>
</feature>
<keyword evidence="3" id="KW-0233">DNA recombination</keyword>
<name>A0A328NU12_9ACTN</name>
<feature type="domain" description="Core-binding (CB)" evidence="7">
    <location>
        <begin position="20"/>
        <end position="108"/>
    </location>
</feature>
<organism evidence="8 9">
    <name type="scientific">Micromonospora saelicesensis</name>
    <dbReference type="NCBI Taxonomy" id="285676"/>
    <lineage>
        <taxon>Bacteria</taxon>
        <taxon>Bacillati</taxon>
        <taxon>Actinomycetota</taxon>
        <taxon>Actinomycetes</taxon>
        <taxon>Micromonosporales</taxon>
        <taxon>Micromonosporaceae</taxon>
        <taxon>Micromonospora</taxon>
    </lineage>
</organism>
<evidence type="ECO:0000313" key="9">
    <source>
        <dbReference type="Proteomes" id="UP000249419"/>
    </source>
</evidence>
<dbReference type="InterPro" id="IPR050090">
    <property type="entry name" value="Tyrosine_recombinase_XerCD"/>
</dbReference>
<evidence type="ECO:0000256" key="3">
    <source>
        <dbReference type="ARBA" id="ARBA00023172"/>
    </source>
</evidence>
<dbReference type="InterPro" id="IPR004107">
    <property type="entry name" value="Integrase_SAM-like_N"/>
</dbReference>
<dbReference type="Gene3D" id="1.10.443.10">
    <property type="entry name" value="Intergrase catalytic core"/>
    <property type="match status" value="1"/>
</dbReference>
<dbReference type="PROSITE" id="PS51900">
    <property type="entry name" value="CB"/>
    <property type="match status" value="1"/>
</dbReference>
<evidence type="ECO:0000256" key="1">
    <source>
        <dbReference type="ARBA" id="ARBA00022908"/>
    </source>
</evidence>
<proteinExistence type="predicted"/>
<dbReference type="GO" id="GO:0003677">
    <property type="term" value="F:DNA binding"/>
    <property type="evidence" value="ECO:0007669"/>
    <property type="project" value="UniProtKB-UniRule"/>
</dbReference>
<dbReference type="InterPro" id="IPR010998">
    <property type="entry name" value="Integrase_recombinase_N"/>
</dbReference>
<dbReference type="InterPro" id="IPR002104">
    <property type="entry name" value="Integrase_catalytic"/>
</dbReference>
<dbReference type="Pfam" id="PF02899">
    <property type="entry name" value="Phage_int_SAM_1"/>
    <property type="match status" value="1"/>
</dbReference>
<gene>
    <name evidence="8" type="ORF">PSN13_00470</name>
</gene>
<dbReference type="InterPro" id="IPR044068">
    <property type="entry name" value="CB"/>
</dbReference>
<dbReference type="InterPro" id="IPR011010">
    <property type="entry name" value="DNA_brk_join_enz"/>
</dbReference>
<accession>A0A328NU12</accession>
<dbReference type="GO" id="GO:0006310">
    <property type="term" value="P:DNA recombination"/>
    <property type="evidence" value="ECO:0007669"/>
    <property type="project" value="UniProtKB-KW"/>
</dbReference>
<evidence type="ECO:0000256" key="4">
    <source>
        <dbReference type="PROSITE-ProRule" id="PRU01248"/>
    </source>
</evidence>
<dbReference type="AlphaFoldDB" id="A0A328NU12"/>
<dbReference type="RefSeq" id="WP_112673262.1">
    <property type="nucleotide sequence ID" value="NZ_PYAG01000001.1"/>
</dbReference>
<evidence type="ECO:0000259" key="6">
    <source>
        <dbReference type="PROSITE" id="PS51898"/>
    </source>
</evidence>
<protein>
    <submittedName>
        <fullName evidence="8">Tyrosine recombinase XerC</fullName>
    </submittedName>
</protein>